<dbReference type="SUPFAM" id="SSF143100">
    <property type="entry name" value="TTHA1013/TTHA0281-like"/>
    <property type="match status" value="1"/>
</dbReference>
<name>A0A7D5KJ32_9EURY</name>
<dbReference type="RefSeq" id="WP_179260834.1">
    <property type="nucleotide sequence ID" value="NZ_CP058601.1"/>
</dbReference>
<proteinExistence type="predicted"/>
<dbReference type="KEGG" id="haly:HYG82_09670"/>
<protein>
    <submittedName>
        <fullName evidence="1">Type II toxin-antitoxin system HicB family antitoxin</fullName>
    </submittedName>
</protein>
<sequence length="99" mass="11011">MSTDTGSNDSPHGVTRITLTKEDEWWVAKDEETGVASQGKTRTEALDMLDEAVALYNGEIGEPIETWEEEKEVLEEIGLDPEEVKANREAADGLPEFMQ</sequence>
<gene>
    <name evidence="1" type="ORF">HYG82_09670</name>
</gene>
<organism evidence="1 2">
    <name type="scientific">Natrinema halophilum</name>
    <dbReference type="NCBI Taxonomy" id="1699371"/>
    <lineage>
        <taxon>Archaea</taxon>
        <taxon>Methanobacteriati</taxon>
        <taxon>Methanobacteriota</taxon>
        <taxon>Stenosarchaea group</taxon>
        <taxon>Halobacteria</taxon>
        <taxon>Halobacteriales</taxon>
        <taxon>Natrialbaceae</taxon>
        <taxon>Natrinema</taxon>
    </lineage>
</organism>
<dbReference type="AlphaFoldDB" id="A0A7D5KJ32"/>
<dbReference type="InterPro" id="IPR055811">
    <property type="entry name" value="DUF7387"/>
</dbReference>
<dbReference type="Gene3D" id="3.30.160.250">
    <property type="match status" value="1"/>
</dbReference>
<dbReference type="EMBL" id="CP058601">
    <property type="protein sequence ID" value="QLG49099.1"/>
    <property type="molecule type" value="Genomic_DNA"/>
</dbReference>
<dbReference type="Proteomes" id="UP000509241">
    <property type="component" value="Chromosome"/>
</dbReference>
<dbReference type="OrthoDB" id="201961at2157"/>
<reference evidence="1 2" key="1">
    <citation type="submission" date="2020-07" db="EMBL/GenBank/DDBJ databases">
        <authorList>
            <person name="Cui H."/>
        </authorList>
    </citation>
    <scope>NUCLEOTIDE SEQUENCE [LARGE SCALE GENOMIC DNA]</scope>
    <source>
        <strain evidence="1 2">YPL8</strain>
    </source>
</reference>
<dbReference type="GeneID" id="56033559"/>
<dbReference type="Pfam" id="PF24113">
    <property type="entry name" value="DUF7387"/>
    <property type="match status" value="1"/>
</dbReference>
<keyword evidence="2" id="KW-1185">Reference proteome</keyword>
<evidence type="ECO:0000313" key="2">
    <source>
        <dbReference type="Proteomes" id="UP000509241"/>
    </source>
</evidence>
<dbReference type="InterPro" id="IPR035069">
    <property type="entry name" value="TTHA1013/TTHA0281-like"/>
</dbReference>
<evidence type="ECO:0000313" key="1">
    <source>
        <dbReference type="EMBL" id="QLG49099.1"/>
    </source>
</evidence>
<accession>A0A7D5KJ32</accession>